<name>A0ABS8H8A7_9SPHN</name>
<dbReference type="SUPFAM" id="SSF69118">
    <property type="entry name" value="AhpD-like"/>
    <property type="match status" value="1"/>
</dbReference>
<dbReference type="InterPro" id="IPR029032">
    <property type="entry name" value="AhpD-like"/>
</dbReference>
<sequence length="235" mass="24506">MTNNPLMEVALLQGHAPYTLAGYEKFRSVIDSDGALPAKFKALFAAAAAIDRRHLALARREFRRGVVLGLTPKEATAGLIVLASLRGEAAAIDFALIIHESFDDPAAPPPQALPNAAAGEAEANFRAYWAGSIPAPLAQLMRLLPAAADAYYLMRRGSIDANPLSPKYGELLLLAILAAGYSPMAATHVRGARNAGATDEEIAEAVLCAIPAAGIAAWMAVGGMLAPPEEGGIAR</sequence>
<dbReference type="EMBL" id="JAJGNP010000012">
    <property type="protein sequence ID" value="MCC4233756.1"/>
    <property type="molecule type" value="Genomic_DNA"/>
</dbReference>
<evidence type="ECO:0000313" key="2">
    <source>
        <dbReference type="EMBL" id="MCC4233756.1"/>
    </source>
</evidence>
<accession>A0ABS8H8A7</accession>
<evidence type="ECO:0000313" key="3">
    <source>
        <dbReference type="Proteomes" id="UP001198830"/>
    </source>
</evidence>
<evidence type="ECO:0000259" key="1">
    <source>
        <dbReference type="Pfam" id="PF02627"/>
    </source>
</evidence>
<protein>
    <submittedName>
        <fullName evidence="2">Carboxymuconolactone decarboxylase family protein</fullName>
    </submittedName>
</protein>
<comment type="caution">
    <text evidence="2">The sequence shown here is derived from an EMBL/GenBank/DDBJ whole genome shotgun (WGS) entry which is preliminary data.</text>
</comment>
<dbReference type="RefSeq" id="WP_228227543.1">
    <property type="nucleotide sequence ID" value="NZ_JAJGNP010000012.1"/>
</dbReference>
<gene>
    <name evidence="2" type="ORF">LL253_13800</name>
</gene>
<feature type="domain" description="Carboxymuconolactone decarboxylase-like" evidence="1">
    <location>
        <begin position="145"/>
        <end position="220"/>
    </location>
</feature>
<dbReference type="PANTHER" id="PTHR33930:SF2">
    <property type="entry name" value="BLR3452 PROTEIN"/>
    <property type="match status" value="1"/>
</dbReference>
<organism evidence="2 3">
    <name type="scientific">Sphingobium soli</name>
    <dbReference type="NCBI Taxonomy" id="1591116"/>
    <lineage>
        <taxon>Bacteria</taxon>
        <taxon>Pseudomonadati</taxon>
        <taxon>Pseudomonadota</taxon>
        <taxon>Alphaproteobacteria</taxon>
        <taxon>Sphingomonadales</taxon>
        <taxon>Sphingomonadaceae</taxon>
        <taxon>Sphingobium</taxon>
    </lineage>
</organism>
<dbReference type="Proteomes" id="UP001198830">
    <property type="component" value="Unassembled WGS sequence"/>
</dbReference>
<dbReference type="InterPro" id="IPR003779">
    <property type="entry name" value="CMD-like"/>
</dbReference>
<proteinExistence type="predicted"/>
<dbReference type="PANTHER" id="PTHR33930">
    <property type="entry name" value="ALKYL HYDROPEROXIDE REDUCTASE AHPD"/>
    <property type="match status" value="1"/>
</dbReference>
<dbReference type="Gene3D" id="1.20.1290.10">
    <property type="entry name" value="AhpD-like"/>
    <property type="match status" value="2"/>
</dbReference>
<reference evidence="2 3" key="1">
    <citation type="submission" date="2021-10" db="EMBL/GenBank/DDBJ databases">
        <title>The diversity and Nitrogen Metabolism of Culturable Nitrate-Utilizing Bacteria Within the Oxygen Minimum Zone of the Changjiang (Yangtze River)Estuary.</title>
        <authorList>
            <person name="Zhang D."/>
            <person name="Zheng J."/>
            <person name="Liu S."/>
            <person name="He W."/>
        </authorList>
    </citation>
    <scope>NUCLEOTIDE SEQUENCE [LARGE SCALE GENOMIC DNA]</scope>
    <source>
        <strain evidence="2 3">FXH275-2</strain>
    </source>
</reference>
<keyword evidence="3" id="KW-1185">Reference proteome</keyword>
<dbReference type="Pfam" id="PF02627">
    <property type="entry name" value="CMD"/>
    <property type="match status" value="1"/>
</dbReference>